<dbReference type="Gene3D" id="3.30.70.120">
    <property type="match status" value="1"/>
</dbReference>
<keyword evidence="5 6" id="KW-0472">Membrane</keyword>
<feature type="domain" description="DUF2179" evidence="7">
    <location>
        <begin position="255"/>
        <end position="314"/>
    </location>
</feature>
<dbReference type="PANTHER" id="PTHR33545:SF3">
    <property type="entry name" value="UPF0750 MEMBRANE PROTEIN YQFU"/>
    <property type="match status" value="1"/>
</dbReference>
<keyword evidence="4 6" id="KW-1133">Transmembrane helix</keyword>
<feature type="transmembrane region" description="Helical" evidence="6">
    <location>
        <begin position="142"/>
        <end position="160"/>
    </location>
</feature>
<reference evidence="8 9" key="2">
    <citation type="journal article" date="2011" name="Stand. Genomic Sci.">
        <title>Complete genome sequence of Paludibacter propionicigenes type strain (WB4).</title>
        <authorList>
            <person name="Gronow S."/>
            <person name="Munk C."/>
            <person name="Lapidus A."/>
            <person name="Nolan M."/>
            <person name="Lucas S."/>
            <person name="Hammon N."/>
            <person name="Deshpande S."/>
            <person name="Cheng J.F."/>
            <person name="Tapia R."/>
            <person name="Han C."/>
            <person name="Goodwin L."/>
            <person name="Pitluck S."/>
            <person name="Liolios K."/>
            <person name="Ivanova N."/>
            <person name="Mavromatis K."/>
            <person name="Mikhailova N."/>
            <person name="Pati A."/>
            <person name="Chen A."/>
            <person name="Palaniappan K."/>
            <person name="Land M."/>
            <person name="Hauser L."/>
            <person name="Chang Y.J."/>
            <person name="Jeffries C.D."/>
            <person name="Brambilla E."/>
            <person name="Rohde M."/>
            <person name="Goker M."/>
            <person name="Detter J.C."/>
            <person name="Woyke T."/>
            <person name="Bristow J."/>
            <person name="Eisen J.A."/>
            <person name="Markowitz V."/>
            <person name="Hugenholtz P."/>
            <person name="Kyrpides N.C."/>
            <person name="Klenk H.P."/>
        </authorList>
    </citation>
    <scope>NUCLEOTIDE SEQUENCE [LARGE SCALE GENOMIC DNA]</scope>
    <source>
        <strain evidence="9">DSM 17365 / JCM 13257 / WB4</strain>
    </source>
</reference>
<evidence type="ECO:0000256" key="6">
    <source>
        <dbReference type="SAM" id="Phobius"/>
    </source>
</evidence>
<proteinExistence type="predicted"/>
<dbReference type="InterPro" id="IPR051461">
    <property type="entry name" value="UPF0750_membrane"/>
</dbReference>
<feature type="transmembrane region" description="Helical" evidence="6">
    <location>
        <begin position="187"/>
        <end position="213"/>
    </location>
</feature>
<dbReference type="AlphaFoldDB" id="E4T1N5"/>
<feature type="transmembrane region" description="Helical" evidence="6">
    <location>
        <begin position="119"/>
        <end position="136"/>
    </location>
</feature>
<dbReference type="EMBL" id="CP002345">
    <property type="protein sequence ID" value="ADQ78629.1"/>
    <property type="molecule type" value="Genomic_DNA"/>
</dbReference>
<keyword evidence="9" id="KW-1185">Reference proteome</keyword>
<evidence type="ECO:0000256" key="5">
    <source>
        <dbReference type="ARBA" id="ARBA00023136"/>
    </source>
</evidence>
<feature type="transmembrane region" description="Helical" evidence="6">
    <location>
        <begin position="87"/>
        <end position="107"/>
    </location>
</feature>
<reference key="1">
    <citation type="submission" date="2010-11" db="EMBL/GenBank/DDBJ databases">
        <title>The complete genome of Paludibacter propionicigenes DSM 17365.</title>
        <authorList>
            <consortium name="US DOE Joint Genome Institute (JGI-PGF)"/>
            <person name="Lucas S."/>
            <person name="Copeland A."/>
            <person name="Lapidus A."/>
            <person name="Bruce D."/>
            <person name="Goodwin L."/>
            <person name="Pitluck S."/>
            <person name="Kyrpides N."/>
            <person name="Mavromatis K."/>
            <person name="Ivanova N."/>
            <person name="Munk A.C."/>
            <person name="Brettin T."/>
            <person name="Detter J.C."/>
            <person name="Han C."/>
            <person name="Tapia R."/>
            <person name="Land M."/>
            <person name="Hauser L."/>
            <person name="Markowitz V."/>
            <person name="Cheng J.-F."/>
            <person name="Hugenholtz P."/>
            <person name="Woyke T."/>
            <person name="Wu D."/>
            <person name="Gronow S."/>
            <person name="Wellnitz S."/>
            <person name="Brambilla E."/>
            <person name="Klenk H.-P."/>
            <person name="Eisen J.A."/>
        </authorList>
    </citation>
    <scope>NUCLEOTIDE SEQUENCE</scope>
    <source>
        <strain>WB4</strain>
    </source>
</reference>
<dbReference type="GO" id="GO:0005886">
    <property type="term" value="C:plasma membrane"/>
    <property type="evidence" value="ECO:0007669"/>
    <property type="project" value="UniProtKB-SubCell"/>
</dbReference>
<dbReference type="PANTHER" id="PTHR33545">
    <property type="entry name" value="UPF0750 MEMBRANE PROTEIN YITT-RELATED"/>
    <property type="match status" value="1"/>
</dbReference>
<comment type="subcellular location">
    <subcellularLocation>
        <location evidence="1">Cell membrane</location>
        <topology evidence="1">Multi-pass membrane protein</topology>
    </subcellularLocation>
</comment>
<dbReference type="PIRSF" id="PIRSF006483">
    <property type="entry name" value="Membrane_protein_YitT"/>
    <property type="match status" value="1"/>
</dbReference>
<evidence type="ECO:0000256" key="1">
    <source>
        <dbReference type="ARBA" id="ARBA00004651"/>
    </source>
</evidence>
<evidence type="ECO:0000256" key="2">
    <source>
        <dbReference type="ARBA" id="ARBA00022475"/>
    </source>
</evidence>
<dbReference type="InterPro" id="IPR019264">
    <property type="entry name" value="DUF2179"/>
</dbReference>
<evidence type="ECO:0000256" key="4">
    <source>
        <dbReference type="ARBA" id="ARBA00022989"/>
    </source>
</evidence>
<evidence type="ECO:0000313" key="9">
    <source>
        <dbReference type="Proteomes" id="UP000008718"/>
    </source>
</evidence>
<accession>E4T1N5</accession>
<feature type="transmembrane region" description="Helical" evidence="6">
    <location>
        <begin position="48"/>
        <end position="67"/>
    </location>
</feature>
<dbReference type="HOGENOM" id="CLU_063199_1_0_10"/>
<dbReference type="OrthoDB" id="1114876at2"/>
<evidence type="ECO:0000256" key="3">
    <source>
        <dbReference type="ARBA" id="ARBA00022692"/>
    </source>
</evidence>
<dbReference type="KEGG" id="ppn:Palpr_0469"/>
<evidence type="ECO:0000313" key="8">
    <source>
        <dbReference type="EMBL" id="ADQ78629.1"/>
    </source>
</evidence>
<name>E4T1N5_PALPW</name>
<organism evidence="8 9">
    <name type="scientific">Paludibacter propionicigenes (strain DSM 17365 / JCM 13257 / WB4)</name>
    <dbReference type="NCBI Taxonomy" id="694427"/>
    <lineage>
        <taxon>Bacteria</taxon>
        <taxon>Pseudomonadati</taxon>
        <taxon>Bacteroidota</taxon>
        <taxon>Bacteroidia</taxon>
        <taxon>Bacteroidales</taxon>
        <taxon>Paludibacteraceae</taxon>
        <taxon>Paludibacter</taxon>
    </lineage>
</organism>
<dbReference type="InterPro" id="IPR003740">
    <property type="entry name" value="YitT"/>
</dbReference>
<keyword evidence="3 6" id="KW-0812">Transmembrane</keyword>
<dbReference type="RefSeq" id="WP_013443998.1">
    <property type="nucleotide sequence ID" value="NC_014734.1"/>
</dbReference>
<dbReference type="Pfam" id="PF02588">
    <property type="entry name" value="YitT_membrane"/>
    <property type="match status" value="1"/>
</dbReference>
<dbReference type="InterPro" id="IPR015867">
    <property type="entry name" value="N-reg_PII/ATP_PRibTrfase_C"/>
</dbReference>
<evidence type="ECO:0000259" key="7">
    <source>
        <dbReference type="Pfam" id="PF10035"/>
    </source>
</evidence>
<gene>
    <name evidence="8" type="ordered locus">Palpr_0469</name>
</gene>
<keyword evidence="2" id="KW-1003">Cell membrane</keyword>
<dbReference type="Pfam" id="PF10035">
    <property type="entry name" value="DUF2179"/>
    <property type="match status" value="1"/>
</dbReference>
<protein>
    <recommendedName>
        <fullName evidence="7">DUF2179 domain-containing protein</fullName>
    </recommendedName>
</protein>
<dbReference type="eggNOG" id="COG1284">
    <property type="taxonomic scope" value="Bacteria"/>
</dbReference>
<sequence>MHPFIQYTIVRNIVKYKLKNKIETISAEDFENEVQNIKVEFSHWGSDIFFMLLGVVSASFGLKGFLLPNSFVDGGVTGISLITAELTTIPLSILLILINIPFLILAYFTVNKRFAVKSLFAIILLAVFVHAVPFPSVTDDKLLIAVFGGFFLGLGIGLAIRGGSVLDGTEVLAVYISRRTSLTIGDIILVFNVLIFSVAAYVFSIVIALYAILTYLAAAKTVDFVVSGIEEYIGVTIISEKNEEIRLAIIEKLGRGCTIYSGKKGFSKRGEPLKETNIIYTLVTRLELSKLNTEVEKIDNDAFIIMHSVKDAKGGMIKKRPLN</sequence>
<dbReference type="CDD" id="cd16380">
    <property type="entry name" value="YitT_C"/>
    <property type="match status" value="1"/>
</dbReference>
<dbReference type="Proteomes" id="UP000008718">
    <property type="component" value="Chromosome"/>
</dbReference>